<evidence type="ECO:0000313" key="7">
    <source>
        <dbReference type="Proteomes" id="UP001311915"/>
    </source>
</evidence>
<evidence type="ECO:0000256" key="1">
    <source>
        <dbReference type="ARBA" id="ARBA00022741"/>
    </source>
</evidence>
<proteinExistence type="predicted"/>
<dbReference type="InterPro" id="IPR027417">
    <property type="entry name" value="P-loop_NTPase"/>
</dbReference>
<organism evidence="6 7">
    <name type="scientific">Solanum pinnatisectum</name>
    <name type="common">tansyleaf nightshade</name>
    <dbReference type="NCBI Taxonomy" id="50273"/>
    <lineage>
        <taxon>Eukaryota</taxon>
        <taxon>Viridiplantae</taxon>
        <taxon>Streptophyta</taxon>
        <taxon>Embryophyta</taxon>
        <taxon>Tracheophyta</taxon>
        <taxon>Spermatophyta</taxon>
        <taxon>Magnoliopsida</taxon>
        <taxon>eudicotyledons</taxon>
        <taxon>Gunneridae</taxon>
        <taxon>Pentapetalae</taxon>
        <taxon>asterids</taxon>
        <taxon>lamiids</taxon>
        <taxon>Solanales</taxon>
        <taxon>Solanaceae</taxon>
        <taxon>Solanoideae</taxon>
        <taxon>Solaneae</taxon>
        <taxon>Solanum</taxon>
    </lineage>
</organism>
<keyword evidence="3" id="KW-0347">Helicase</keyword>
<dbReference type="PANTHER" id="PTHR21529:SF4">
    <property type="entry name" value="TPR AND ANKYRIN REPEAT-CONTAINING PROTEIN 1"/>
    <property type="match status" value="1"/>
</dbReference>
<evidence type="ECO:0000256" key="3">
    <source>
        <dbReference type="ARBA" id="ARBA00022806"/>
    </source>
</evidence>
<evidence type="ECO:0000313" key="6">
    <source>
        <dbReference type="EMBL" id="KAK4711492.1"/>
    </source>
</evidence>
<feature type="domain" description="DNA2/NAM7 helicase-like C-terminal" evidence="5">
    <location>
        <begin position="2"/>
        <end position="113"/>
    </location>
</feature>
<keyword evidence="7" id="KW-1185">Reference proteome</keyword>
<accession>A0AAV9KHC9</accession>
<sequence length="301" mass="33594">MVEVAVVCEVVANLFKGFTSSGKKISIGIISPYNAQIAAIKENLGTKYSTDDESEFSVDVRSVDGFQGGEKDVIIISAVRSNANRSIGFLSNSQRVNVALTRARHCLWIFGNEATLKSSGSVWKILVHDARVRGCFHDAQNDKDLVKSMAAALVDIDLLDIKIRLYSVLFEGTRWKVSVDDKFWKAMEKIKSIEIRKKAISVLMKLSSDSQWPHTGHITVPSRVSNQLTELCPVDGILHIVLTLETIMETSRYVDVMRVWDIRPLTQIPNLDPMFILCKQLDAFHLKEESSAESSHQVGLS</sequence>
<dbReference type="PANTHER" id="PTHR21529">
    <property type="entry name" value="MAMMARY TURMOR VIRUS RECEPTOR HOMOLOG 1, 2 MTVR1, 2"/>
    <property type="match status" value="1"/>
</dbReference>
<dbReference type="AlphaFoldDB" id="A0AAV9KHC9"/>
<evidence type="ECO:0000256" key="2">
    <source>
        <dbReference type="ARBA" id="ARBA00022801"/>
    </source>
</evidence>
<keyword evidence="4" id="KW-0067">ATP-binding</keyword>
<dbReference type="GO" id="GO:0004386">
    <property type="term" value="F:helicase activity"/>
    <property type="evidence" value="ECO:0007669"/>
    <property type="project" value="UniProtKB-KW"/>
</dbReference>
<dbReference type="Pfam" id="PF13087">
    <property type="entry name" value="AAA_12"/>
    <property type="match status" value="1"/>
</dbReference>
<dbReference type="FunFam" id="3.40.50.300:FF:000326">
    <property type="entry name" value="P-loop containing nucleoside triphosphate hydrolase"/>
    <property type="match status" value="1"/>
</dbReference>
<protein>
    <recommendedName>
        <fullName evidence="5">DNA2/NAM7 helicase-like C-terminal domain-containing protein</fullName>
    </recommendedName>
</protein>
<dbReference type="CDD" id="cd18808">
    <property type="entry name" value="SF1_C_Upf1"/>
    <property type="match status" value="1"/>
</dbReference>
<evidence type="ECO:0000256" key="4">
    <source>
        <dbReference type="ARBA" id="ARBA00022840"/>
    </source>
</evidence>
<reference evidence="6 7" key="1">
    <citation type="submission" date="2023-10" db="EMBL/GenBank/DDBJ databases">
        <title>Genome-Wide Identification Analysis in wild type Solanum Pinnatisectum Reveals Some Genes Defensing Phytophthora Infestans.</title>
        <authorList>
            <person name="Sun C."/>
        </authorList>
    </citation>
    <scope>NUCLEOTIDE SEQUENCE [LARGE SCALE GENOMIC DNA]</scope>
    <source>
        <strain evidence="6">LQN</strain>
        <tissue evidence="6">Leaf</tissue>
    </source>
</reference>
<keyword evidence="1" id="KW-0547">Nucleotide-binding</keyword>
<dbReference type="GO" id="GO:0005694">
    <property type="term" value="C:chromosome"/>
    <property type="evidence" value="ECO:0007669"/>
    <property type="project" value="UniProtKB-ARBA"/>
</dbReference>
<dbReference type="GO" id="GO:0005524">
    <property type="term" value="F:ATP binding"/>
    <property type="evidence" value="ECO:0007669"/>
    <property type="project" value="UniProtKB-KW"/>
</dbReference>
<dbReference type="InterPro" id="IPR041679">
    <property type="entry name" value="DNA2/NAM7-like_C"/>
</dbReference>
<dbReference type="SUPFAM" id="SSF52540">
    <property type="entry name" value="P-loop containing nucleoside triphosphate hydrolases"/>
    <property type="match status" value="1"/>
</dbReference>
<evidence type="ECO:0000259" key="5">
    <source>
        <dbReference type="Pfam" id="PF13087"/>
    </source>
</evidence>
<keyword evidence="2" id="KW-0378">Hydrolase</keyword>
<dbReference type="InterPro" id="IPR039904">
    <property type="entry name" value="TRANK1"/>
</dbReference>
<dbReference type="Gene3D" id="3.40.50.300">
    <property type="entry name" value="P-loop containing nucleotide triphosphate hydrolases"/>
    <property type="match status" value="1"/>
</dbReference>
<comment type="caution">
    <text evidence="6">The sequence shown here is derived from an EMBL/GenBank/DDBJ whole genome shotgun (WGS) entry which is preliminary data.</text>
</comment>
<dbReference type="GO" id="GO:0016787">
    <property type="term" value="F:hydrolase activity"/>
    <property type="evidence" value="ECO:0007669"/>
    <property type="project" value="UniProtKB-KW"/>
</dbReference>
<dbReference type="InterPro" id="IPR047187">
    <property type="entry name" value="SF1_C_Upf1"/>
</dbReference>
<dbReference type="EMBL" id="JAWPEI010000011">
    <property type="protein sequence ID" value="KAK4711492.1"/>
    <property type="molecule type" value="Genomic_DNA"/>
</dbReference>
<dbReference type="Proteomes" id="UP001311915">
    <property type="component" value="Unassembled WGS sequence"/>
</dbReference>
<gene>
    <name evidence="6" type="ORF">R3W88_006005</name>
</gene>
<name>A0AAV9KHC9_9SOLN</name>